<dbReference type="EMBL" id="MOPA01000017">
    <property type="protein sequence ID" value="KAK1521524.1"/>
    <property type="molecule type" value="Genomic_DNA"/>
</dbReference>
<dbReference type="Proteomes" id="UP001241169">
    <property type="component" value="Unassembled WGS sequence"/>
</dbReference>
<proteinExistence type="predicted"/>
<accession>A0ABQ9S0N4</accession>
<sequence>MYRSFSATVQRGRRVSVRVLCTLAASAWFVSSSRVNFSYSFNLVESSSDSGSLLASWFGCLCQGWRVYCIVCDSSVLGRFLGPQCSILANGILLAPPLPERQACIHHPLWLSLARRFV</sequence>
<gene>
    <name evidence="1" type="ORF">CPAR01_15047</name>
</gene>
<reference evidence="1 2" key="1">
    <citation type="submission" date="2016-10" db="EMBL/GenBank/DDBJ databases">
        <title>The genome sequence of Colletotrichum fioriniae PJ7.</title>
        <authorList>
            <person name="Baroncelli R."/>
        </authorList>
    </citation>
    <scope>NUCLEOTIDE SEQUENCE [LARGE SCALE GENOMIC DNA]</scope>
    <source>
        <strain evidence="1 2">IMI 384185</strain>
    </source>
</reference>
<dbReference type="GeneID" id="85383196"/>
<evidence type="ECO:0000313" key="1">
    <source>
        <dbReference type="EMBL" id="KAK1521524.1"/>
    </source>
</evidence>
<evidence type="ECO:0008006" key="3">
    <source>
        <dbReference type="Google" id="ProtNLM"/>
    </source>
</evidence>
<organism evidence="1 2">
    <name type="scientific">Colletotrichum paranaense</name>
    <dbReference type="NCBI Taxonomy" id="1914294"/>
    <lineage>
        <taxon>Eukaryota</taxon>
        <taxon>Fungi</taxon>
        <taxon>Dikarya</taxon>
        <taxon>Ascomycota</taxon>
        <taxon>Pezizomycotina</taxon>
        <taxon>Sordariomycetes</taxon>
        <taxon>Hypocreomycetidae</taxon>
        <taxon>Glomerellales</taxon>
        <taxon>Glomerellaceae</taxon>
        <taxon>Colletotrichum</taxon>
        <taxon>Colletotrichum acutatum species complex</taxon>
    </lineage>
</organism>
<protein>
    <recommendedName>
        <fullName evidence="3">Secreted protein</fullName>
    </recommendedName>
</protein>
<evidence type="ECO:0000313" key="2">
    <source>
        <dbReference type="Proteomes" id="UP001241169"/>
    </source>
</evidence>
<dbReference type="RefSeq" id="XP_060342222.1">
    <property type="nucleotide sequence ID" value="XM_060499297.1"/>
</dbReference>
<comment type="caution">
    <text evidence="1">The sequence shown here is derived from an EMBL/GenBank/DDBJ whole genome shotgun (WGS) entry which is preliminary data.</text>
</comment>
<name>A0ABQ9S0N4_9PEZI</name>
<keyword evidence="2" id="KW-1185">Reference proteome</keyword>